<evidence type="ECO:0000313" key="3">
    <source>
        <dbReference type="Proteomes" id="UP001497516"/>
    </source>
</evidence>
<dbReference type="EMBL" id="OZ034822">
    <property type="protein sequence ID" value="CAL1413422.1"/>
    <property type="molecule type" value="Genomic_DNA"/>
</dbReference>
<dbReference type="Proteomes" id="UP001497516">
    <property type="component" value="Chromosome 9"/>
</dbReference>
<organism evidence="2 3">
    <name type="scientific">Linum trigynum</name>
    <dbReference type="NCBI Taxonomy" id="586398"/>
    <lineage>
        <taxon>Eukaryota</taxon>
        <taxon>Viridiplantae</taxon>
        <taxon>Streptophyta</taxon>
        <taxon>Embryophyta</taxon>
        <taxon>Tracheophyta</taxon>
        <taxon>Spermatophyta</taxon>
        <taxon>Magnoliopsida</taxon>
        <taxon>eudicotyledons</taxon>
        <taxon>Gunneridae</taxon>
        <taxon>Pentapetalae</taxon>
        <taxon>rosids</taxon>
        <taxon>fabids</taxon>
        <taxon>Malpighiales</taxon>
        <taxon>Linaceae</taxon>
        <taxon>Linum</taxon>
    </lineage>
</organism>
<feature type="region of interest" description="Disordered" evidence="1">
    <location>
        <begin position="237"/>
        <end position="258"/>
    </location>
</feature>
<accession>A0AAV2GT33</accession>
<name>A0AAV2GT33_9ROSI</name>
<dbReference type="AlphaFoldDB" id="A0AAV2GT33"/>
<evidence type="ECO:0000256" key="1">
    <source>
        <dbReference type="SAM" id="MobiDB-lite"/>
    </source>
</evidence>
<gene>
    <name evidence="2" type="ORF">LTRI10_LOCUS52657</name>
</gene>
<sequence>MDQRNLGDVLEKAVSEESWGRELFGDIHRYRKDDGDVACGEEIHRSKNFNSDLLGGRSTTCEALGGGDEVPHADRVFWDVPNGEKGVHLTEWAEREVEAQEMNQKEGLKGVLESWAWEPTNLGVDIGLQALFNFLSIQVSQPNMLMLLHLWKAFMVWPIFHLFNPQVNLDDFVSTSLLPCYLKPQYQSVMLRETDETDEASPMAILQATSSEEENMFQYSELLANIVKLGMENSLESPDLPRENTMKEVLSRRKKAPPLSPRERALRLLGIEEGDATSIITAGRPRRNGYAPLRITHDF</sequence>
<evidence type="ECO:0000313" key="2">
    <source>
        <dbReference type="EMBL" id="CAL1413422.1"/>
    </source>
</evidence>
<protein>
    <submittedName>
        <fullName evidence="2">Uncharacterized protein</fullName>
    </submittedName>
</protein>
<proteinExistence type="predicted"/>
<feature type="compositionally biased region" description="Basic and acidic residues" evidence="1">
    <location>
        <begin position="239"/>
        <end position="251"/>
    </location>
</feature>
<keyword evidence="3" id="KW-1185">Reference proteome</keyword>
<reference evidence="2 3" key="1">
    <citation type="submission" date="2024-04" db="EMBL/GenBank/DDBJ databases">
        <authorList>
            <person name="Fracassetti M."/>
        </authorList>
    </citation>
    <scope>NUCLEOTIDE SEQUENCE [LARGE SCALE GENOMIC DNA]</scope>
</reference>